<protein>
    <submittedName>
        <fullName evidence="1">Uncharacterized protein</fullName>
    </submittedName>
</protein>
<dbReference type="AlphaFoldDB" id="A0A381QFW7"/>
<name>A0A381QFW7_9ZZZZ</name>
<reference evidence="1" key="1">
    <citation type="submission" date="2018-05" db="EMBL/GenBank/DDBJ databases">
        <authorList>
            <person name="Lanie J.A."/>
            <person name="Ng W.-L."/>
            <person name="Kazmierczak K.M."/>
            <person name="Andrzejewski T.M."/>
            <person name="Davidsen T.M."/>
            <person name="Wayne K.J."/>
            <person name="Tettelin H."/>
            <person name="Glass J.I."/>
            <person name="Rusch D."/>
            <person name="Podicherti R."/>
            <person name="Tsui H.-C.T."/>
            <person name="Winkler M.E."/>
        </authorList>
    </citation>
    <scope>NUCLEOTIDE SEQUENCE</scope>
</reference>
<gene>
    <name evidence="1" type="ORF">METZ01_LOCUS29811</name>
</gene>
<accession>A0A381QFW7</accession>
<proteinExistence type="predicted"/>
<sequence length="81" mass="9278">MLQNTVMYLQQSLEPEYVRMLVEVYFLPVPEDQLFGFLANPVETILIDVPTALIIHGVCWDLRLRSGDSRLKQAQVTVSLD</sequence>
<evidence type="ECO:0000313" key="1">
    <source>
        <dbReference type="EMBL" id="SUZ76957.1"/>
    </source>
</evidence>
<organism evidence="1">
    <name type="scientific">marine metagenome</name>
    <dbReference type="NCBI Taxonomy" id="408172"/>
    <lineage>
        <taxon>unclassified sequences</taxon>
        <taxon>metagenomes</taxon>
        <taxon>ecological metagenomes</taxon>
    </lineage>
</organism>
<dbReference type="EMBL" id="UINC01001297">
    <property type="protein sequence ID" value="SUZ76957.1"/>
    <property type="molecule type" value="Genomic_DNA"/>
</dbReference>